<comment type="subcellular location">
    <subcellularLocation>
        <location evidence="1">Cell membrane</location>
        <topology evidence="1">Multi-pass membrane protein</topology>
    </subcellularLocation>
</comment>
<dbReference type="InterPro" id="IPR008910">
    <property type="entry name" value="MSC_TM_helix"/>
</dbReference>
<keyword evidence="3" id="KW-1003">Cell membrane</keyword>
<dbReference type="Pfam" id="PF21082">
    <property type="entry name" value="MS_channel_3rd"/>
    <property type="match status" value="1"/>
</dbReference>
<dbReference type="Gene3D" id="1.10.287.1260">
    <property type="match status" value="1"/>
</dbReference>
<feature type="domain" description="Mechanosensitive ion channel MscS C-terminal" evidence="9">
    <location>
        <begin position="177"/>
        <end position="258"/>
    </location>
</feature>
<dbReference type="GO" id="GO:0005886">
    <property type="term" value="C:plasma membrane"/>
    <property type="evidence" value="ECO:0007669"/>
    <property type="project" value="UniProtKB-SubCell"/>
</dbReference>
<keyword evidence="5 7" id="KW-1133">Transmembrane helix</keyword>
<feature type="transmembrane region" description="Helical" evidence="7">
    <location>
        <begin position="55"/>
        <end position="79"/>
    </location>
</feature>
<dbReference type="InterPro" id="IPR011066">
    <property type="entry name" value="MscS_channel_C_sf"/>
</dbReference>
<dbReference type="InterPro" id="IPR023408">
    <property type="entry name" value="MscS_beta-dom_sf"/>
</dbReference>
<evidence type="ECO:0000313" key="11">
    <source>
        <dbReference type="Proteomes" id="UP000249873"/>
    </source>
</evidence>
<feature type="domain" description="Mechanosensitive ion channel MscS" evidence="8">
    <location>
        <begin position="106"/>
        <end position="170"/>
    </location>
</feature>
<dbReference type="InterPro" id="IPR045275">
    <property type="entry name" value="MscS_archaea/bacteria_type"/>
</dbReference>
<dbReference type="InterPro" id="IPR011014">
    <property type="entry name" value="MscS_channel_TM-2"/>
</dbReference>
<keyword evidence="4 7" id="KW-0812">Transmembrane</keyword>
<feature type="transmembrane region" description="Helical" evidence="7">
    <location>
        <begin position="85"/>
        <end position="117"/>
    </location>
</feature>
<gene>
    <name evidence="10" type="ORF">DJ013_11170</name>
</gene>
<dbReference type="EMBL" id="CP029480">
    <property type="protein sequence ID" value="AWW00881.1"/>
    <property type="molecule type" value="Genomic_DNA"/>
</dbReference>
<evidence type="ECO:0000259" key="8">
    <source>
        <dbReference type="Pfam" id="PF00924"/>
    </source>
</evidence>
<evidence type="ECO:0000256" key="2">
    <source>
        <dbReference type="ARBA" id="ARBA00008017"/>
    </source>
</evidence>
<evidence type="ECO:0000256" key="6">
    <source>
        <dbReference type="ARBA" id="ARBA00023136"/>
    </source>
</evidence>
<dbReference type="Pfam" id="PF00924">
    <property type="entry name" value="MS_channel_2nd"/>
    <property type="match status" value="1"/>
</dbReference>
<dbReference type="InterPro" id="IPR006685">
    <property type="entry name" value="MscS_channel_2nd"/>
</dbReference>
<evidence type="ECO:0000256" key="7">
    <source>
        <dbReference type="SAM" id="Phobius"/>
    </source>
</evidence>
<dbReference type="Proteomes" id="UP000249873">
    <property type="component" value="Chromosome"/>
</dbReference>
<dbReference type="Pfam" id="PF05552">
    <property type="entry name" value="MS_channel_1st_1"/>
    <property type="match status" value="1"/>
</dbReference>
<dbReference type="SUPFAM" id="SSF82861">
    <property type="entry name" value="Mechanosensitive channel protein MscS (YggB), transmembrane region"/>
    <property type="match status" value="1"/>
</dbReference>
<dbReference type="KEGG" id="als:DJ013_11170"/>
<keyword evidence="6 7" id="KW-0472">Membrane</keyword>
<protein>
    <submittedName>
        <fullName evidence="10">Mechanosensitive ion channel protein</fullName>
    </submittedName>
</protein>
<evidence type="ECO:0000256" key="1">
    <source>
        <dbReference type="ARBA" id="ARBA00004651"/>
    </source>
</evidence>
<dbReference type="InterPro" id="IPR010920">
    <property type="entry name" value="LSM_dom_sf"/>
</dbReference>
<evidence type="ECO:0000256" key="5">
    <source>
        <dbReference type="ARBA" id="ARBA00022989"/>
    </source>
</evidence>
<dbReference type="SUPFAM" id="SSF50182">
    <property type="entry name" value="Sm-like ribonucleoproteins"/>
    <property type="match status" value="1"/>
</dbReference>
<comment type="similarity">
    <text evidence="2">Belongs to the MscS (TC 1.A.23) family.</text>
</comment>
<evidence type="ECO:0000259" key="9">
    <source>
        <dbReference type="Pfam" id="PF21082"/>
    </source>
</evidence>
<name>A0A2Z4GHQ7_9BACT</name>
<dbReference type="Gene3D" id="3.30.70.100">
    <property type="match status" value="1"/>
</dbReference>
<dbReference type="GO" id="GO:0008381">
    <property type="term" value="F:mechanosensitive monoatomic ion channel activity"/>
    <property type="evidence" value="ECO:0007669"/>
    <property type="project" value="InterPro"/>
</dbReference>
<dbReference type="PANTHER" id="PTHR30221">
    <property type="entry name" value="SMALL-CONDUCTANCE MECHANOSENSITIVE CHANNEL"/>
    <property type="match status" value="1"/>
</dbReference>
<reference evidence="10 11" key="1">
    <citation type="submission" date="2018-05" db="EMBL/GenBank/DDBJ databases">
        <title>Complete genome sequence of Arcticibacterium luteifluviistationis SM1504T, a cytophagaceae bacterium isolated from Arctic surface seawater.</title>
        <authorList>
            <person name="Li Y."/>
            <person name="Qin Q.-L."/>
        </authorList>
    </citation>
    <scope>NUCLEOTIDE SEQUENCE [LARGE SCALE GENOMIC DNA]</scope>
    <source>
        <strain evidence="10 11">SM1504</strain>
    </source>
</reference>
<accession>A0A2Z4GHQ7</accession>
<dbReference type="OrthoDB" id="9809206at2"/>
<keyword evidence="11" id="KW-1185">Reference proteome</keyword>
<evidence type="ECO:0000256" key="4">
    <source>
        <dbReference type="ARBA" id="ARBA00022692"/>
    </source>
</evidence>
<proteinExistence type="inferred from homology"/>
<feature type="transmembrane region" description="Helical" evidence="7">
    <location>
        <begin position="17"/>
        <end position="35"/>
    </location>
</feature>
<dbReference type="InterPro" id="IPR049278">
    <property type="entry name" value="MS_channel_C"/>
</dbReference>
<dbReference type="Gene3D" id="2.30.30.60">
    <property type="match status" value="1"/>
</dbReference>
<dbReference type="SUPFAM" id="SSF82689">
    <property type="entry name" value="Mechanosensitive channel protein MscS (YggB), C-terminal domain"/>
    <property type="match status" value="1"/>
</dbReference>
<evidence type="ECO:0000256" key="3">
    <source>
        <dbReference type="ARBA" id="ARBA00022475"/>
    </source>
</evidence>
<dbReference type="AlphaFoldDB" id="A0A2Z4GHQ7"/>
<evidence type="ECO:0000313" key="10">
    <source>
        <dbReference type="EMBL" id="AWW00881.1"/>
    </source>
</evidence>
<organism evidence="10 11">
    <name type="scientific">Arcticibacterium luteifluviistationis</name>
    <dbReference type="NCBI Taxonomy" id="1784714"/>
    <lineage>
        <taxon>Bacteria</taxon>
        <taxon>Pseudomonadati</taxon>
        <taxon>Bacteroidota</taxon>
        <taxon>Cytophagia</taxon>
        <taxon>Cytophagales</taxon>
        <taxon>Leadbetterellaceae</taxon>
        <taxon>Arcticibacterium</taxon>
    </lineage>
</organism>
<sequence length="271" mass="29564">MDIKEYLSMATDTVIKYAPSLIGGILVLFIGFWVIKKISKIANSGLENSTLSPEITTFLISMFDMVLKVSVILFAAGIAGFDTSALVGILAAAGFAIGLALQGGLGNFASGIIILVFKPYKVGDWIDLDGKFGKVEEIQIFNTLLGTPGKKTLIIPNGQITENVVTNFSKKGAIRLELEVSMPYEESFPKIEGIIQGVMLKNDKIIREPAPLVGIEKYETHFVVVGVKPFVNPDDYWEVTYDLNKEIKKAFSENDVKMAYSEGVQLGKIGN</sequence>
<dbReference type="PANTHER" id="PTHR30221:SF1">
    <property type="entry name" value="SMALL-CONDUCTANCE MECHANOSENSITIVE CHANNEL"/>
    <property type="match status" value="1"/>
</dbReference>